<dbReference type="RefSeq" id="WP_041960843.1">
    <property type="nucleotide sequence ID" value="NZ_JRPN01000062.1"/>
</dbReference>
<keyword evidence="2 3" id="KW-0732">Signal</keyword>
<dbReference type="InterPro" id="IPR010258">
    <property type="entry name" value="Conjugal_tfr_TrbG/VirB9/CagX"/>
</dbReference>
<evidence type="ECO:0000313" key="4">
    <source>
        <dbReference type="EMBL" id="KGT73202.1"/>
    </source>
</evidence>
<dbReference type="InterPro" id="IPR014142">
    <property type="entry name" value="TrbG_Ti"/>
</dbReference>
<protein>
    <submittedName>
        <fullName evidence="4">Conjugal transfer protein TrbG</fullName>
    </submittedName>
</protein>
<dbReference type="Pfam" id="PF03524">
    <property type="entry name" value="CagX"/>
    <property type="match status" value="1"/>
</dbReference>
<dbReference type="NCBIfam" id="TIGR02775">
    <property type="entry name" value="TrbG_Ti"/>
    <property type="match status" value="1"/>
</dbReference>
<comment type="caution">
    <text evidence="4">The sequence shown here is derived from an EMBL/GenBank/DDBJ whole genome shotgun (WGS) entry which is preliminary data.</text>
</comment>
<feature type="signal peptide" evidence="3">
    <location>
        <begin position="1"/>
        <end position="24"/>
    </location>
</feature>
<evidence type="ECO:0000256" key="3">
    <source>
        <dbReference type="SAM" id="SignalP"/>
    </source>
</evidence>
<dbReference type="PROSITE" id="PS51257">
    <property type="entry name" value="PROKAR_LIPOPROTEIN"/>
    <property type="match status" value="1"/>
</dbReference>
<organism evidence="4 5">
    <name type="scientific">Bradyrhizobium japonicum</name>
    <dbReference type="NCBI Taxonomy" id="375"/>
    <lineage>
        <taxon>Bacteria</taxon>
        <taxon>Pseudomonadati</taxon>
        <taxon>Pseudomonadota</taxon>
        <taxon>Alphaproteobacteria</taxon>
        <taxon>Hyphomicrobiales</taxon>
        <taxon>Nitrobacteraceae</taxon>
        <taxon>Bradyrhizobium</taxon>
    </lineage>
</organism>
<proteinExistence type="inferred from homology"/>
<evidence type="ECO:0000256" key="2">
    <source>
        <dbReference type="ARBA" id="ARBA00022729"/>
    </source>
</evidence>
<name>A0A0A3XFJ1_BRAJP</name>
<dbReference type="AlphaFoldDB" id="A0A0A3XFJ1"/>
<comment type="similarity">
    <text evidence="1">Belongs to the TrbG/VirB9 family.</text>
</comment>
<accession>A0A0A3XFJ1</accession>
<reference evidence="4 5" key="1">
    <citation type="submission" date="2014-09" db="EMBL/GenBank/DDBJ databases">
        <title>Draft genome of Bradyrhizobium japonicum Is-34.</title>
        <authorList>
            <person name="Tsurumaru H."/>
            <person name="Yamakawa T."/>
            <person name="Hashimoto S."/>
            <person name="Okizaki K."/>
            <person name="Kanesaki Y."/>
            <person name="Yoshikawa H."/>
            <person name="Yajima S."/>
        </authorList>
    </citation>
    <scope>NUCLEOTIDE SEQUENCE [LARGE SCALE GENOMIC DNA]</scope>
    <source>
        <strain evidence="4 5">Is-34</strain>
    </source>
</reference>
<dbReference type="Proteomes" id="UP000030377">
    <property type="component" value="Unassembled WGS sequence"/>
</dbReference>
<feature type="chain" id="PRO_5002004353" evidence="3">
    <location>
        <begin position="25"/>
        <end position="341"/>
    </location>
</feature>
<evidence type="ECO:0000313" key="5">
    <source>
        <dbReference type="Proteomes" id="UP000030377"/>
    </source>
</evidence>
<dbReference type="CDD" id="cd06911">
    <property type="entry name" value="VirB9_CagX_TrbG"/>
    <property type="match status" value="1"/>
</dbReference>
<dbReference type="InterPro" id="IPR033645">
    <property type="entry name" value="VirB9/CagX/TrbG_C"/>
</dbReference>
<dbReference type="EMBL" id="JRPN01000062">
    <property type="protein sequence ID" value="KGT73202.1"/>
    <property type="molecule type" value="Genomic_DNA"/>
</dbReference>
<dbReference type="Gene3D" id="2.60.40.2500">
    <property type="match status" value="1"/>
</dbReference>
<dbReference type="InterPro" id="IPR038161">
    <property type="entry name" value="VirB9/CagX/TrbG_C_sf"/>
</dbReference>
<evidence type="ECO:0000256" key="1">
    <source>
        <dbReference type="ARBA" id="ARBA00006135"/>
    </source>
</evidence>
<sequence>MKSLILTKLASVSVLALSLGLAGCATKLNLEAPYDEMSMEQALPEIDPPKPVRVVETPKILPLPGQLKPYPAKAAPVEKIPPEEAIAKANKAARMEPTRAGYINAIQVYPWTEGALYRLYASPEKVSTIALQPGEDLIDVSAGDTTRWVVGDTLSGQGNSRRVHILVKPTLPDIQTNLVILTDRRAYHLELISAKQTYMASISWTYPTDTLVALHKQNVVAQESEERIADRGVRLDSLNFRYRIEGDDPPWRPLRAFDDGRKVYIQMPSGLSQGEAPPLFVAGADGRPNLVNYRVRGSYYIVDRMFGAAELRLGESPQRIVRIIRIDARPLSQAFSTGSAS</sequence>
<gene>
    <name evidence="4" type="ORF">MA20_46040</name>
</gene>